<evidence type="ECO:0000313" key="1">
    <source>
        <dbReference type="EMBL" id="KPH51555.1"/>
    </source>
</evidence>
<reference evidence="1 2" key="1">
    <citation type="submission" date="2014-06" db="EMBL/GenBank/DDBJ databases">
        <title>Helicobacter pullorum isolates in fresh chicken meat - phenotypic and genotypic features.</title>
        <authorList>
            <person name="Borges V."/>
            <person name="Santos A."/>
            <person name="Correia C.B."/>
            <person name="Saraiva M."/>
            <person name="Menard A."/>
            <person name="Vieira L."/>
            <person name="Sampaio D.A."/>
            <person name="Gomes J.P."/>
            <person name="Oleastro M."/>
        </authorList>
    </citation>
    <scope>NUCLEOTIDE SEQUENCE [LARGE SCALE GENOMIC DNA]</scope>
    <source>
        <strain evidence="1 2">229336/12</strain>
    </source>
</reference>
<evidence type="ECO:0000313" key="2">
    <source>
        <dbReference type="Proteomes" id="UP000037800"/>
    </source>
</evidence>
<proteinExistence type="predicted"/>
<dbReference type="AlphaFoldDB" id="A0AAW3J639"/>
<gene>
    <name evidence="1" type="ORF">HPU229336_00125</name>
</gene>
<dbReference type="Proteomes" id="UP000037800">
    <property type="component" value="Unassembled WGS sequence"/>
</dbReference>
<organism evidence="1 2">
    <name type="scientific">Helicobacter pullorum</name>
    <dbReference type="NCBI Taxonomy" id="35818"/>
    <lineage>
        <taxon>Bacteria</taxon>
        <taxon>Pseudomonadati</taxon>
        <taxon>Campylobacterota</taxon>
        <taxon>Epsilonproteobacteria</taxon>
        <taxon>Campylobacterales</taxon>
        <taxon>Helicobacteraceae</taxon>
        <taxon>Helicobacter</taxon>
    </lineage>
</organism>
<protein>
    <submittedName>
        <fullName evidence="1">Uncharacterized protein</fullName>
    </submittedName>
</protein>
<sequence length="195" mass="22763">MQKYYDKATLSSIFSTYSNTVSEDSLEQLAKKTIYKIILSKDKDDFPYVNIATKNKIENNLTSTFYKNESRDKAKAHLKAIFEGASNLFIYDKYCNDNSESVESFAKECFPKKELNIFYPSLKGSFDQDLCGALKQICSNWKIQENKDQKINNQYKDLHDRYIIIDNQIQIIFTSGIDYLMSECKDFTYIVRTLI</sequence>
<accession>A0AAW3J639</accession>
<name>A0AAW3J639_9HELI</name>
<dbReference type="EMBL" id="JNUR01000001">
    <property type="protein sequence ID" value="KPH51555.1"/>
    <property type="molecule type" value="Genomic_DNA"/>
</dbReference>
<comment type="caution">
    <text evidence="1">The sequence shown here is derived from an EMBL/GenBank/DDBJ whole genome shotgun (WGS) entry which is preliminary data.</text>
</comment>